<dbReference type="InterPro" id="IPR033177">
    <property type="entry name" value="PSD-B"/>
</dbReference>
<protein>
    <recommendedName>
        <fullName evidence="3">phosphatidylserine decarboxylase</fullName>
        <ecNumber evidence="3">4.1.1.65</ecNumber>
    </recommendedName>
</protein>
<dbReference type="Proteomes" id="UP000309561">
    <property type="component" value="Unassembled WGS sequence"/>
</dbReference>
<comment type="pathway">
    <text evidence="12">Phospholipid metabolism; phosphatidylethanolamine biosynthesis.</text>
</comment>
<sequence>MKKHITSAISQSFGKFANREFAKPIQNFINSSYVKIMGLDMSEFHSPTTYRTLNALFTRKLREDRDYSLDSKDFISPCDSFITECGDIDVRHAFQIKGMKYHSDELLGEHFSKEEKSIVEYGTFINFYLSPKDYHRYHMPTNTKVLKAVHIPGKFYPVNIPSLKKRVNLFAENERVVLLCETTDKKRFYMVLVSALNVGVMQVSFEPKIKTNADAQSSSAYSYENLHLNKGDDFGCFEMGSTIVILAQRDMLDVNVRAGEHVRYGDTIATIKQ</sequence>
<dbReference type="OrthoDB" id="9802030at2"/>
<keyword evidence="5" id="KW-0210">Decarboxylase</keyword>
<proteinExistence type="predicted"/>
<evidence type="ECO:0000256" key="8">
    <source>
        <dbReference type="ARBA" id="ARBA00023209"/>
    </source>
</evidence>
<keyword evidence="9 13" id="KW-0456">Lyase</keyword>
<dbReference type="NCBIfam" id="NF003038">
    <property type="entry name" value="PRK03934.1"/>
    <property type="match status" value="1"/>
</dbReference>
<keyword evidence="7" id="KW-0865">Zymogen</keyword>
<evidence type="ECO:0000256" key="6">
    <source>
        <dbReference type="ARBA" id="ARBA00023098"/>
    </source>
</evidence>
<evidence type="ECO:0000256" key="4">
    <source>
        <dbReference type="ARBA" id="ARBA00022516"/>
    </source>
</evidence>
<keyword evidence="10" id="KW-1208">Phospholipid metabolism</keyword>
<keyword evidence="8" id="KW-0594">Phospholipid biosynthesis</keyword>
<gene>
    <name evidence="13" type="ORF">FCU45_04030</name>
</gene>
<accession>A0A4U2ZBF5</accession>
<evidence type="ECO:0000256" key="3">
    <source>
        <dbReference type="ARBA" id="ARBA00012243"/>
    </source>
</evidence>
<name>A0A4U2ZBF5_9BACT</name>
<keyword evidence="6" id="KW-0443">Lipid metabolism</keyword>
<evidence type="ECO:0000256" key="2">
    <source>
        <dbReference type="ARBA" id="ARBA00005189"/>
    </source>
</evidence>
<dbReference type="EMBL" id="SZPX01000002">
    <property type="protein sequence ID" value="TKI70461.1"/>
    <property type="molecule type" value="Genomic_DNA"/>
</dbReference>
<evidence type="ECO:0000256" key="7">
    <source>
        <dbReference type="ARBA" id="ARBA00023145"/>
    </source>
</evidence>
<organism evidence="13 14">
    <name type="scientific">Sulfurimonas crateris</name>
    <dbReference type="NCBI Taxonomy" id="2574727"/>
    <lineage>
        <taxon>Bacteria</taxon>
        <taxon>Pseudomonadati</taxon>
        <taxon>Campylobacterota</taxon>
        <taxon>Epsilonproteobacteria</taxon>
        <taxon>Campylobacterales</taxon>
        <taxon>Sulfurimonadaceae</taxon>
        <taxon>Sulfurimonas</taxon>
    </lineage>
</organism>
<dbReference type="InterPro" id="IPR003817">
    <property type="entry name" value="PS_Dcarbxylase"/>
</dbReference>
<dbReference type="AlphaFoldDB" id="A0A4U2ZBF5"/>
<dbReference type="GO" id="GO:0006646">
    <property type="term" value="P:phosphatidylethanolamine biosynthetic process"/>
    <property type="evidence" value="ECO:0007669"/>
    <property type="project" value="UniProtKB-UniPathway"/>
</dbReference>
<dbReference type="PANTHER" id="PTHR10067">
    <property type="entry name" value="PHOSPHATIDYLSERINE DECARBOXYLASE"/>
    <property type="match status" value="1"/>
</dbReference>
<evidence type="ECO:0000256" key="9">
    <source>
        <dbReference type="ARBA" id="ARBA00023239"/>
    </source>
</evidence>
<evidence type="ECO:0000313" key="14">
    <source>
        <dbReference type="Proteomes" id="UP000309561"/>
    </source>
</evidence>
<comment type="caution">
    <text evidence="13">The sequence shown here is derived from an EMBL/GenBank/DDBJ whole genome shotgun (WGS) entry which is preliminary data.</text>
</comment>
<dbReference type="NCBIfam" id="TIGR00163">
    <property type="entry name" value="PS_decarb"/>
    <property type="match status" value="1"/>
</dbReference>
<reference evidence="13 14" key="1">
    <citation type="submission" date="2019-04" db="EMBL/GenBank/DDBJ databases">
        <title>Sulfurimonas crateris sp. nov. a facultative anaerobic sulfur-oxidizing chemolithautotrophic bacterium isolated from a terrestrial mud vulcano.</title>
        <authorList>
            <person name="Ratnikova N.M."/>
            <person name="Slobodkin A.I."/>
            <person name="Merkel A.Y."/>
            <person name="Novikov A."/>
            <person name="Bonch-Osmolovskaya E.A."/>
            <person name="Slobodkina G.B."/>
        </authorList>
    </citation>
    <scope>NUCLEOTIDE SEQUENCE [LARGE SCALE GENOMIC DNA]</scope>
    <source>
        <strain evidence="13 14">SN118</strain>
    </source>
</reference>
<dbReference type="RefSeq" id="WP_137012531.1">
    <property type="nucleotide sequence ID" value="NZ_SZPX01000002.1"/>
</dbReference>
<keyword evidence="14" id="KW-1185">Reference proteome</keyword>
<keyword evidence="11" id="KW-0670">Pyruvate</keyword>
<evidence type="ECO:0000256" key="5">
    <source>
        <dbReference type="ARBA" id="ARBA00022793"/>
    </source>
</evidence>
<evidence type="ECO:0000256" key="10">
    <source>
        <dbReference type="ARBA" id="ARBA00023264"/>
    </source>
</evidence>
<evidence type="ECO:0000256" key="1">
    <source>
        <dbReference type="ARBA" id="ARBA00001928"/>
    </source>
</evidence>
<evidence type="ECO:0000256" key="11">
    <source>
        <dbReference type="ARBA" id="ARBA00023317"/>
    </source>
</evidence>
<comment type="pathway">
    <text evidence="2">Lipid metabolism.</text>
</comment>
<comment type="cofactor">
    <cofactor evidence="1">
        <name>pyruvate</name>
        <dbReference type="ChEBI" id="CHEBI:15361"/>
    </cofactor>
</comment>
<evidence type="ECO:0000256" key="12">
    <source>
        <dbReference type="ARBA" id="ARBA00024326"/>
    </source>
</evidence>
<keyword evidence="4" id="KW-0444">Lipid biosynthesis</keyword>
<dbReference type="EC" id="4.1.1.65" evidence="3"/>
<dbReference type="GO" id="GO:0004609">
    <property type="term" value="F:phosphatidylserine decarboxylase activity"/>
    <property type="evidence" value="ECO:0007669"/>
    <property type="project" value="UniProtKB-EC"/>
</dbReference>
<evidence type="ECO:0000313" key="13">
    <source>
        <dbReference type="EMBL" id="TKI70461.1"/>
    </source>
</evidence>
<dbReference type="Pfam" id="PF02666">
    <property type="entry name" value="PS_Dcarbxylase"/>
    <property type="match status" value="1"/>
</dbReference>
<dbReference type="UniPathway" id="UPA00558"/>
<dbReference type="PANTHER" id="PTHR10067:SF6">
    <property type="entry name" value="PHOSPHATIDYLSERINE DECARBOXYLASE PROENZYME, MITOCHONDRIAL"/>
    <property type="match status" value="1"/>
</dbReference>